<proteinExistence type="predicted"/>
<dbReference type="EMBL" id="JAYLLH010000017">
    <property type="protein sequence ID" value="MEC3862139.1"/>
    <property type="molecule type" value="Genomic_DNA"/>
</dbReference>
<keyword evidence="1" id="KW-0812">Transmembrane</keyword>
<evidence type="ECO:0000256" key="1">
    <source>
        <dbReference type="SAM" id="Phobius"/>
    </source>
</evidence>
<reference evidence="2 3" key="1">
    <citation type="submission" date="2024-01" db="EMBL/GenBank/DDBJ databases">
        <title>Mesobacterium rodlantinim sp. nov., isolated from shallow sea hydrothermal systems off Kueishantao Island.</title>
        <authorList>
            <person name="Su Z."/>
            <person name="Tang K."/>
        </authorList>
    </citation>
    <scope>NUCLEOTIDE SEQUENCE [LARGE SCALE GENOMIC DNA]</scope>
    <source>
        <strain evidence="2 3">TK19101</strain>
    </source>
</reference>
<feature type="transmembrane region" description="Helical" evidence="1">
    <location>
        <begin position="152"/>
        <end position="170"/>
    </location>
</feature>
<dbReference type="PIRSF" id="PIRSF038991">
    <property type="entry name" value="Protein_AbrB"/>
    <property type="match status" value="1"/>
</dbReference>
<comment type="caution">
    <text evidence="2">The sequence shown here is derived from an EMBL/GenBank/DDBJ whole genome shotgun (WGS) entry which is preliminary data.</text>
</comment>
<dbReference type="Pfam" id="PF05145">
    <property type="entry name" value="AbrB"/>
    <property type="match status" value="1"/>
</dbReference>
<gene>
    <name evidence="2" type="ORF">VK792_12665</name>
</gene>
<feature type="transmembrane region" description="Helical" evidence="1">
    <location>
        <begin position="30"/>
        <end position="47"/>
    </location>
</feature>
<organism evidence="2 3">
    <name type="scientific">Mesobacterium hydrothermale</name>
    <dbReference type="NCBI Taxonomy" id="3111907"/>
    <lineage>
        <taxon>Bacteria</taxon>
        <taxon>Pseudomonadati</taxon>
        <taxon>Pseudomonadota</taxon>
        <taxon>Alphaproteobacteria</taxon>
        <taxon>Rhodobacterales</taxon>
        <taxon>Roseobacteraceae</taxon>
        <taxon>Mesobacterium</taxon>
    </lineage>
</organism>
<feature type="transmembrane region" description="Helical" evidence="1">
    <location>
        <begin position="241"/>
        <end position="259"/>
    </location>
</feature>
<evidence type="ECO:0000313" key="2">
    <source>
        <dbReference type="EMBL" id="MEC3862139.1"/>
    </source>
</evidence>
<feature type="transmembrane region" description="Helical" evidence="1">
    <location>
        <begin position="316"/>
        <end position="335"/>
    </location>
</feature>
<feature type="transmembrane region" description="Helical" evidence="1">
    <location>
        <begin position="190"/>
        <end position="209"/>
    </location>
</feature>
<accession>A0ABU6HI57</accession>
<dbReference type="RefSeq" id="WP_326297877.1">
    <property type="nucleotide sequence ID" value="NZ_JAYLLH010000017.1"/>
</dbReference>
<evidence type="ECO:0000313" key="3">
    <source>
        <dbReference type="Proteomes" id="UP001348149"/>
    </source>
</evidence>
<feature type="transmembrane region" description="Helical" evidence="1">
    <location>
        <begin position="59"/>
        <end position="82"/>
    </location>
</feature>
<dbReference type="PANTHER" id="PTHR38457:SF1">
    <property type="entry name" value="REGULATOR ABRB-RELATED"/>
    <property type="match status" value="1"/>
</dbReference>
<dbReference type="Proteomes" id="UP001348149">
    <property type="component" value="Unassembled WGS sequence"/>
</dbReference>
<keyword evidence="3" id="KW-1185">Reference proteome</keyword>
<dbReference type="InterPro" id="IPR007820">
    <property type="entry name" value="AbrB_fam"/>
</dbReference>
<sequence length="364" mass="37813">MTPKRLLLTVAILALSSLSGLIAQYLHLPMPFMLGSLLSTGLVISLGKNGPFRSYTFPMPLRTGFVTLIGVMIGTQVNAALLQQLAGLPLMLLALALFVLFAHAGNVFIFHKIGRLDRPTAFYAGTPGGLMESIVMGEAAGADVRVVTLQQFLRIVIVITLVPTGLSLWLGTPVGSAAGLAPSASAGHQFSVVSLVFICLAGGAGLALGKLIHLPAAQLIGPLLVSAAVSLTGWVDLHLPFWLIAMAQVVIGTGLGMRFRGVTGTMLRRSAGLATASVSYMLLLGSALAFGLEALIDIPFLHLLISLSPGGVTEMSLIALSLAANPALVSLNHVLRILMTVLEMGVAARFFGLAPAKVPNTAKG</sequence>
<protein>
    <submittedName>
        <fullName evidence="2">AbrB family transcriptional regulator</fullName>
    </submittedName>
</protein>
<name>A0ABU6HI57_9RHOB</name>
<feature type="transmembrane region" description="Helical" evidence="1">
    <location>
        <begin position="271"/>
        <end position="296"/>
    </location>
</feature>
<keyword evidence="1" id="KW-1133">Transmembrane helix</keyword>
<dbReference type="PANTHER" id="PTHR38457">
    <property type="entry name" value="REGULATOR ABRB-RELATED"/>
    <property type="match status" value="1"/>
</dbReference>
<dbReference type="InterPro" id="IPR017516">
    <property type="entry name" value="AbrB_dup"/>
</dbReference>
<keyword evidence="1" id="KW-0472">Membrane</keyword>
<feature type="transmembrane region" description="Helical" evidence="1">
    <location>
        <begin position="88"/>
        <end position="110"/>
    </location>
</feature>
<feature type="transmembrane region" description="Helical" evidence="1">
    <location>
        <begin position="216"/>
        <end position="235"/>
    </location>
</feature>
<dbReference type="NCBIfam" id="TIGR03082">
    <property type="entry name" value="Gneg_AbrB_dup"/>
    <property type="match status" value="1"/>
</dbReference>